<dbReference type="Gene3D" id="2.60.120.40">
    <property type="match status" value="1"/>
</dbReference>
<evidence type="ECO:0000259" key="2">
    <source>
        <dbReference type="PROSITE" id="PS50049"/>
    </source>
</evidence>
<dbReference type="PROSITE" id="PS50049">
    <property type="entry name" value="THD_2"/>
    <property type="match status" value="1"/>
</dbReference>
<dbReference type="EMBL" id="VYZR01253983">
    <property type="protein sequence ID" value="NXS03455.1"/>
    <property type="molecule type" value="Genomic_DNA"/>
</dbReference>
<sequence length="52" mass="5773">SRLSPEYPRDVPLLRAARSVCGQRAREGLWAESLYQGAVFLLRRGDQLAATA</sequence>
<reference evidence="3 4" key="1">
    <citation type="submission" date="2019-09" db="EMBL/GenBank/DDBJ databases">
        <title>Bird 10,000 Genomes (B10K) Project - Family phase.</title>
        <authorList>
            <person name="Zhang G."/>
        </authorList>
    </citation>
    <scope>NUCLEOTIDE SEQUENCE [LARGE SCALE GENOMIC DNA]</scope>
    <source>
        <strain evidence="3">B10K-DU-002-81</strain>
    </source>
</reference>
<dbReference type="Pfam" id="PF00229">
    <property type="entry name" value="TNF"/>
    <property type="match status" value="1"/>
</dbReference>
<evidence type="ECO:0000256" key="1">
    <source>
        <dbReference type="ARBA" id="ARBA00008670"/>
    </source>
</evidence>
<comment type="similarity">
    <text evidence="1">Belongs to the tumor necrosis factor family.</text>
</comment>
<dbReference type="OrthoDB" id="5983780at2759"/>
<dbReference type="GO" id="GO:0005164">
    <property type="term" value="F:tumor necrosis factor receptor binding"/>
    <property type="evidence" value="ECO:0007669"/>
    <property type="project" value="InterPro"/>
</dbReference>
<feature type="non-terminal residue" evidence="3">
    <location>
        <position position="1"/>
    </location>
</feature>
<feature type="domain" description="THD" evidence="2">
    <location>
        <begin position="1"/>
        <end position="52"/>
    </location>
</feature>
<evidence type="ECO:0000313" key="4">
    <source>
        <dbReference type="Proteomes" id="UP000570288"/>
    </source>
</evidence>
<proteinExistence type="inferred from homology"/>
<gene>
    <name evidence="3" type="primary">Lta</name>
    <name evidence="3" type="ORF">OXYMAD_R10474</name>
</gene>
<evidence type="ECO:0000313" key="3">
    <source>
        <dbReference type="EMBL" id="NXS03455.1"/>
    </source>
</evidence>
<dbReference type="AlphaFoldDB" id="A0A7L2R3I7"/>
<accession>A0A7L2R3I7</accession>
<dbReference type="GO" id="GO:0006955">
    <property type="term" value="P:immune response"/>
    <property type="evidence" value="ECO:0007669"/>
    <property type="project" value="InterPro"/>
</dbReference>
<dbReference type="Proteomes" id="UP000570288">
    <property type="component" value="Unassembled WGS sequence"/>
</dbReference>
<dbReference type="SUPFAM" id="SSF49842">
    <property type="entry name" value="TNF-like"/>
    <property type="match status" value="1"/>
</dbReference>
<name>A0A7L2R3I7_9PASS</name>
<keyword evidence="4" id="KW-1185">Reference proteome</keyword>
<dbReference type="InterPro" id="IPR006052">
    <property type="entry name" value="TNF_dom"/>
</dbReference>
<feature type="non-terminal residue" evidence="3">
    <location>
        <position position="52"/>
    </location>
</feature>
<organism evidence="3 4">
    <name type="scientific">Oxylabes madagascariensis</name>
    <name type="common">white-throated Oxylabes</name>
    <dbReference type="NCBI Taxonomy" id="98144"/>
    <lineage>
        <taxon>Eukaryota</taxon>
        <taxon>Metazoa</taxon>
        <taxon>Chordata</taxon>
        <taxon>Craniata</taxon>
        <taxon>Vertebrata</taxon>
        <taxon>Euteleostomi</taxon>
        <taxon>Archelosauria</taxon>
        <taxon>Archosauria</taxon>
        <taxon>Dinosauria</taxon>
        <taxon>Saurischia</taxon>
        <taxon>Theropoda</taxon>
        <taxon>Coelurosauria</taxon>
        <taxon>Aves</taxon>
        <taxon>Neognathae</taxon>
        <taxon>Neoaves</taxon>
        <taxon>Telluraves</taxon>
        <taxon>Australaves</taxon>
        <taxon>Passeriformes</taxon>
        <taxon>Sylvioidea</taxon>
        <taxon>Timaliidae</taxon>
        <taxon>Oxylabes</taxon>
    </lineage>
</organism>
<comment type="caution">
    <text evidence="3">The sequence shown here is derived from an EMBL/GenBank/DDBJ whole genome shotgun (WGS) entry which is preliminary data.</text>
</comment>
<protein>
    <submittedName>
        <fullName evidence="3">TNFB protein</fullName>
    </submittedName>
</protein>
<dbReference type="GO" id="GO:0016020">
    <property type="term" value="C:membrane"/>
    <property type="evidence" value="ECO:0007669"/>
    <property type="project" value="InterPro"/>
</dbReference>
<dbReference type="InterPro" id="IPR008983">
    <property type="entry name" value="Tumour_necrosis_fac-like_dom"/>
</dbReference>